<dbReference type="KEGG" id="noy:EXE57_19310"/>
<gene>
    <name evidence="1" type="ORF">EXE57_19310</name>
</gene>
<evidence type="ECO:0000313" key="2">
    <source>
        <dbReference type="Proteomes" id="UP000294894"/>
    </source>
</evidence>
<evidence type="ECO:0008006" key="3">
    <source>
        <dbReference type="Google" id="ProtNLM"/>
    </source>
</evidence>
<name>A0A4P7GQ96_9ACTN</name>
<dbReference type="EMBL" id="CP038267">
    <property type="protein sequence ID" value="QBR94194.1"/>
    <property type="molecule type" value="Genomic_DNA"/>
</dbReference>
<organism evidence="1 2">
    <name type="scientific">Nocardioides euryhalodurans</name>
    <dbReference type="NCBI Taxonomy" id="2518370"/>
    <lineage>
        <taxon>Bacteria</taxon>
        <taxon>Bacillati</taxon>
        <taxon>Actinomycetota</taxon>
        <taxon>Actinomycetes</taxon>
        <taxon>Propionibacteriales</taxon>
        <taxon>Nocardioidaceae</taxon>
        <taxon>Nocardioides</taxon>
    </lineage>
</organism>
<keyword evidence="2" id="KW-1185">Reference proteome</keyword>
<evidence type="ECO:0000313" key="1">
    <source>
        <dbReference type="EMBL" id="QBR94194.1"/>
    </source>
</evidence>
<protein>
    <recommendedName>
        <fullName evidence="3">Peptidase MA-like domain-containing protein</fullName>
    </recommendedName>
</protein>
<sequence>MVLVLAVVGWVVLTDDEYVAPPATAPAAAVRPGEAAATLRDLEAALSTGDPDAAAALAPDGDDEAAALLRALAGNADRIQVEDLTLRYVDSLGGVDGDGRWTATVETGWRFAGFDPVPATAEVEFLLEAEDDRTAIAGVGGATGRTPVWLAGPVDVVRQGDVLVVAAADAGGPAALARNAVPVVRRVLPSWRSGLVVEVPPDASALDGALGAEPGEYAAVAAVTGRVGDDGSPRTPVHVLLNPAVFGELDRQGAQVVMSHEAVHVATGAAVEPDAVPPWLTEGYADYVALRDVDLPLSVTAAQVIRRVRRDGAPAALPGDEAFDTRTTHLGASYEASWIACTMLAERSGEQVLTRFYTGLEVGDDVAAEFRAAFGLSLAAFTEQWRDRLTDLAG</sequence>
<accession>A0A4P7GQ96</accession>
<proteinExistence type="predicted"/>
<dbReference type="Proteomes" id="UP000294894">
    <property type="component" value="Chromosome"/>
</dbReference>
<reference evidence="1 2" key="1">
    <citation type="submission" date="2019-03" db="EMBL/GenBank/DDBJ databases">
        <title>Three New Species of Nocardioides, Nocardioides euryhalodurans sp. nov., Nocardioides seonyuensis sp. nov. and Nocardioides eburneoflavus sp. nov., Iolated from Soil.</title>
        <authorList>
            <person name="Roh S.G."/>
            <person name="Lee C."/>
            <person name="Kim M.-K."/>
            <person name="Kim S.B."/>
        </authorList>
    </citation>
    <scope>NUCLEOTIDE SEQUENCE [LARGE SCALE GENOMIC DNA]</scope>
    <source>
        <strain evidence="1 2">MMS17-SY117</strain>
    </source>
</reference>
<dbReference type="OrthoDB" id="5242307at2"/>
<dbReference type="AlphaFoldDB" id="A0A4P7GQ96"/>